<protein>
    <submittedName>
        <fullName evidence="1">Uncharacterized protein</fullName>
    </submittedName>
</protein>
<proteinExistence type="predicted"/>
<keyword evidence="2" id="KW-1185">Reference proteome</keyword>
<reference evidence="1 2" key="1">
    <citation type="submission" date="2024-08" db="EMBL/GenBank/DDBJ databases">
        <title>Clostridium lapicellarii sp. nov., and Clostridium renhuaiense sp. nov., two species isolated from the mud in a fermentation cellar used for producing sauce-flavour Chinese liquors.</title>
        <authorList>
            <person name="Yang F."/>
            <person name="Wang H."/>
            <person name="Chen L.Q."/>
            <person name="Zhou N."/>
            <person name="Lu J.J."/>
            <person name="Pu X.X."/>
            <person name="Wan B."/>
            <person name="Wang L."/>
            <person name="Liu S.J."/>
        </authorList>
    </citation>
    <scope>NUCLEOTIDE SEQUENCE [LARGE SCALE GENOMIC DNA]</scope>
    <source>
        <strain evidence="1 2">MT-5</strain>
    </source>
</reference>
<dbReference type="EMBL" id="JBGEWD010000006">
    <property type="protein sequence ID" value="MEY8000071.1"/>
    <property type="molecule type" value="Genomic_DNA"/>
</dbReference>
<sequence length="375" mass="43210">MDLIQNGMNERLKKIDAIRMLGSGMDVGNLNEYAHEISLCLLLSVFRREITENPNRTRSDMVYMTLDILRDMKLAASDKNIERIVDGVLWYKDPYKQAPFTCPIYNEESGRHEIYKFKYLIPDREFSRWEKGGSTVYMLTEVAQEIILITREMLEEFGFDVEQFYTLQLIKSGNFNKALNSVSNLIGRVRRLIHREKDYRQDMIRNPQVIFFDTKRDRKKGEEEIKNQFKDEKNEFLYAKPRSYHYATWGAVNGGEGDSPEGSGGQSLSINTFVIMMLMNYKKKTPGNENPWTVLMLDNPFGKASGAHVLDPIFTIANKLNFQIIAFAAPEIIKTEISERFPVFWSLKINNAKENGNIGSVLGRMVHGGRVIIDG</sequence>
<comment type="caution">
    <text evidence="1">The sequence shown here is derived from an EMBL/GenBank/DDBJ whole genome shotgun (WGS) entry which is preliminary data.</text>
</comment>
<evidence type="ECO:0000313" key="1">
    <source>
        <dbReference type="EMBL" id="MEY8000071.1"/>
    </source>
</evidence>
<name>A0ABV4BQQ5_9CLOT</name>
<gene>
    <name evidence="1" type="ORF">AB8U03_07645</name>
</gene>
<evidence type="ECO:0000313" key="2">
    <source>
        <dbReference type="Proteomes" id="UP001564657"/>
    </source>
</evidence>
<dbReference type="Proteomes" id="UP001564657">
    <property type="component" value="Unassembled WGS sequence"/>
</dbReference>
<dbReference type="RefSeq" id="WP_369703964.1">
    <property type="nucleotide sequence ID" value="NZ_JBGEWD010000006.1"/>
</dbReference>
<accession>A0ABV4BQQ5</accession>
<organism evidence="1 2">
    <name type="scientific">Clostridium moutaii</name>
    <dbReference type="NCBI Taxonomy" id="3240932"/>
    <lineage>
        <taxon>Bacteria</taxon>
        <taxon>Bacillati</taxon>
        <taxon>Bacillota</taxon>
        <taxon>Clostridia</taxon>
        <taxon>Eubacteriales</taxon>
        <taxon>Clostridiaceae</taxon>
        <taxon>Clostridium</taxon>
    </lineage>
</organism>